<sequence length="119" mass="12768">MKNATIRRAVQRAFTAAGDVAQSGQLIRKTAGDHVPGSTLVETTRSVAIRFVATEKPLSVRHTAADTVIVPACRHGLLECADMVPRIDDDLQLGQVLVTLMQVVPADLGAGILYEVTYQ</sequence>
<accession>A0ABY4W5L6</accession>
<proteinExistence type="predicted"/>
<evidence type="ECO:0000313" key="2">
    <source>
        <dbReference type="Proteomes" id="UP001056291"/>
    </source>
</evidence>
<organism evidence="1 2">
    <name type="scientific">Sneathiella marina</name>
    <dbReference type="NCBI Taxonomy" id="2950108"/>
    <lineage>
        <taxon>Bacteria</taxon>
        <taxon>Pseudomonadati</taxon>
        <taxon>Pseudomonadota</taxon>
        <taxon>Alphaproteobacteria</taxon>
        <taxon>Sneathiellales</taxon>
        <taxon>Sneathiellaceae</taxon>
        <taxon>Sneathiella</taxon>
    </lineage>
</organism>
<name>A0ABY4W5L6_9PROT</name>
<protein>
    <submittedName>
        <fullName evidence="1">Uncharacterized protein</fullName>
    </submittedName>
</protein>
<dbReference type="Proteomes" id="UP001056291">
    <property type="component" value="Chromosome"/>
</dbReference>
<dbReference type="RefSeq" id="WP_251932706.1">
    <property type="nucleotide sequence ID" value="NZ_CP098747.1"/>
</dbReference>
<gene>
    <name evidence="1" type="ORF">NBZ79_12190</name>
</gene>
<dbReference type="EMBL" id="CP098747">
    <property type="protein sequence ID" value="USG59936.1"/>
    <property type="molecule type" value="Genomic_DNA"/>
</dbReference>
<keyword evidence="2" id="KW-1185">Reference proteome</keyword>
<evidence type="ECO:0000313" key="1">
    <source>
        <dbReference type="EMBL" id="USG59936.1"/>
    </source>
</evidence>
<reference evidence="1" key="1">
    <citation type="submission" date="2022-06" db="EMBL/GenBank/DDBJ databases">
        <title>Sneathiella actinostolidae sp. nov., isolated from a sea anemonein the Western Pacific Ocean.</title>
        <authorList>
            <person name="Wei M.J."/>
        </authorList>
    </citation>
    <scope>NUCLEOTIDE SEQUENCE</scope>
    <source>
        <strain evidence="1">PHK-P5</strain>
    </source>
</reference>